<dbReference type="AlphaFoldDB" id="A0A918TT37"/>
<proteinExistence type="predicted"/>
<gene>
    <name evidence="2" type="ORF">GCM10007315_27790</name>
</gene>
<name>A0A918TT37_9RHOB</name>
<dbReference type="RefSeq" id="WP_229804800.1">
    <property type="nucleotide sequence ID" value="NZ_BMYJ01000009.1"/>
</dbReference>
<dbReference type="PROSITE" id="PS51257">
    <property type="entry name" value="PROKAR_LIPOPROTEIN"/>
    <property type="match status" value="1"/>
</dbReference>
<comment type="caution">
    <text evidence="2">The sequence shown here is derived from an EMBL/GenBank/DDBJ whole genome shotgun (WGS) entry which is preliminary data.</text>
</comment>
<reference evidence="2" key="1">
    <citation type="journal article" date="2014" name="Int. J. Syst. Evol. Microbiol.">
        <title>Complete genome sequence of Corynebacterium casei LMG S-19264T (=DSM 44701T), isolated from a smear-ripened cheese.</title>
        <authorList>
            <consortium name="US DOE Joint Genome Institute (JGI-PGF)"/>
            <person name="Walter F."/>
            <person name="Albersmeier A."/>
            <person name="Kalinowski J."/>
            <person name="Ruckert C."/>
        </authorList>
    </citation>
    <scope>NUCLEOTIDE SEQUENCE</scope>
    <source>
        <strain evidence="2">KCTC 23310</strain>
    </source>
</reference>
<dbReference type="Proteomes" id="UP000638981">
    <property type="component" value="Unassembled WGS sequence"/>
</dbReference>
<feature type="compositionally biased region" description="Acidic residues" evidence="1">
    <location>
        <begin position="204"/>
        <end position="214"/>
    </location>
</feature>
<accession>A0A918TT37</accession>
<protein>
    <recommendedName>
        <fullName evidence="4">Chemotaxis protein CheA</fullName>
    </recommendedName>
</protein>
<evidence type="ECO:0008006" key="4">
    <source>
        <dbReference type="Google" id="ProtNLM"/>
    </source>
</evidence>
<evidence type="ECO:0000256" key="1">
    <source>
        <dbReference type="SAM" id="MobiDB-lite"/>
    </source>
</evidence>
<keyword evidence="3" id="KW-1185">Reference proteome</keyword>
<reference evidence="2" key="2">
    <citation type="submission" date="2020-09" db="EMBL/GenBank/DDBJ databases">
        <authorList>
            <person name="Sun Q."/>
            <person name="Kim S."/>
        </authorList>
    </citation>
    <scope>NUCLEOTIDE SEQUENCE</scope>
    <source>
        <strain evidence="2">KCTC 23310</strain>
    </source>
</reference>
<feature type="region of interest" description="Disordered" evidence="1">
    <location>
        <begin position="203"/>
        <end position="228"/>
    </location>
</feature>
<sequence length="618" mass="66464">MTGASKILTVSYGTFSCTLEGFEDPLTTMKIIAEYFRDLASSDRFFGSEPPTPDAAMLHRIAERELRRRVDAKVREDGSVFLTASDPAEGAPPSLPPLRQSLNVPVQRTAPGQGPIEGVAAKLMRIRQAAQAQAQAAVDVTTEALPVEQAAAMLDRVGNALSVEQDDDNGNPWQDTVEVAGMAGALVLHDDVRDQLTDARPVVEDEVDDEEDDIPLPRPVAKAGADDLTDDDAMEGIDDWQLHDQAAFLGIDAPPPAARAAGHEDEADVVEATLEEVDAALEVADSDDAVDDELLDAQLAETIRAAMAFNMDTDSKSRSRAPDNLTDEGPAGALDGEGSPLDKLRRAKAKMIRVSQAELASGAGMRRLLDDGQDDAEIGRLIAQTNSEMDVPEQRARWSAIAHLKAAVATTQADRELGEDPLGLDQDPADAYRQEFSQIVGEDQEDEADRPPVLVLVSEQRIDRPAPAATPVDEPLRPRRVAVAGGNAAPAPGPVLEPVLLNSMVEDEDEEEFADGGEFFDPADFTEFAQRLGAEELDEVIQAAGVYAAMIECRPHFSPANLLRQIASAPGLPGFAKEDGMQAFADLVKAGKIERVRQGQYVVTDDSELMRQARDIMS</sequence>
<evidence type="ECO:0000313" key="2">
    <source>
        <dbReference type="EMBL" id="GHC62194.1"/>
    </source>
</evidence>
<organism evidence="2 3">
    <name type="scientific">Neogemmobacter tilapiae</name>
    <dbReference type="NCBI Taxonomy" id="875041"/>
    <lineage>
        <taxon>Bacteria</taxon>
        <taxon>Pseudomonadati</taxon>
        <taxon>Pseudomonadota</taxon>
        <taxon>Alphaproteobacteria</taxon>
        <taxon>Rhodobacterales</taxon>
        <taxon>Paracoccaceae</taxon>
        <taxon>Neogemmobacter</taxon>
    </lineage>
</organism>
<feature type="region of interest" description="Disordered" evidence="1">
    <location>
        <begin position="313"/>
        <end position="340"/>
    </location>
</feature>
<dbReference type="EMBL" id="BMYJ01000009">
    <property type="protein sequence ID" value="GHC62194.1"/>
    <property type="molecule type" value="Genomic_DNA"/>
</dbReference>
<evidence type="ECO:0000313" key="3">
    <source>
        <dbReference type="Proteomes" id="UP000638981"/>
    </source>
</evidence>